<evidence type="ECO:0000256" key="4">
    <source>
        <dbReference type="ARBA" id="ARBA00022692"/>
    </source>
</evidence>
<reference evidence="9 10" key="1">
    <citation type="submission" date="2018-03" db="EMBL/GenBank/DDBJ databases">
        <authorList>
            <person name="Keele B.F."/>
        </authorList>
    </citation>
    <scope>NUCLEOTIDE SEQUENCE [LARGE SCALE GENOMIC DNA]</scope>
    <source>
        <strain evidence="9 10">CeCT 8812</strain>
    </source>
</reference>
<name>A0A2R8ACB2_9RHOB</name>
<evidence type="ECO:0000313" key="9">
    <source>
        <dbReference type="EMBL" id="SPF29698.1"/>
    </source>
</evidence>
<keyword evidence="5 7" id="KW-1133">Transmembrane helix</keyword>
<keyword evidence="6 7" id="KW-0472">Membrane</keyword>
<evidence type="ECO:0000256" key="3">
    <source>
        <dbReference type="ARBA" id="ARBA00022475"/>
    </source>
</evidence>
<feature type="transmembrane region" description="Helical" evidence="7">
    <location>
        <begin position="149"/>
        <end position="168"/>
    </location>
</feature>
<dbReference type="RefSeq" id="WP_108782374.1">
    <property type="nucleotide sequence ID" value="NZ_OMKW01000002.1"/>
</dbReference>
<evidence type="ECO:0000256" key="6">
    <source>
        <dbReference type="ARBA" id="ARBA00023136"/>
    </source>
</evidence>
<evidence type="ECO:0000256" key="5">
    <source>
        <dbReference type="ARBA" id="ARBA00022989"/>
    </source>
</evidence>
<dbReference type="Proteomes" id="UP000244932">
    <property type="component" value="Unassembled WGS sequence"/>
</dbReference>
<keyword evidence="10" id="KW-1185">Reference proteome</keyword>
<feature type="transmembrane region" description="Helical" evidence="7">
    <location>
        <begin position="6"/>
        <end position="23"/>
    </location>
</feature>
<keyword evidence="3" id="KW-1003">Cell membrane</keyword>
<feature type="domain" description="Glycine transporter" evidence="8">
    <location>
        <begin position="6"/>
        <end position="80"/>
    </location>
</feature>
<evidence type="ECO:0000313" key="10">
    <source>
        <dbReference type="Proteomes" id="UP000244932"/>
    </source>
</evidence>
<dbReference type="AlphaFoldDB" id="A0A2R8ACB2"/>
<evidence type="ECO:0000256" key="2">
    <source>
        <dbReference type="ARBA" id="ARBA00008193"/>
    </source>
</evidence>
<dbReference type="GO" id="GO:0005886">
    <property type="term" value="C:plasma membrane"/>
    <property type="evidence" value="ECO:0007669"/>
    <property type="project" value="UniProtKB-SubCell"/>
</dbReference>
<comment type="subcellular location">
    <subcellularLocation>
        <location evidence="1">Cell membrane</location>
        <topology evidence="1">Multi-pass membrane protein</topology>
    </subcellularLocation>
</comment>
<accession>A0A2R8ACB2</accession>
<feature type="transmembrane region" description="Helical" evidence="7">
    <location>
        <begin position="174"/>
        <end position="195"/>
    </location>
</feature>
<dbReference type="PANTHER" id="PTHR30506:SF3">
    <property type="entry name" value="UPF0126 INNER MEMBRANE PROTEIN YADS-RELATED"/>
    <property type="match status" value="1"/>
</dbReference>
<gene>
    <name evidence="9" type="ORF">POI8812_02014</name>
</gene>
<keyword evidence="4 7" id="KW-0812">Transmembrane</keyword>
<sequence>MNLLALLDLASVFVFALTGALVASRQQLDIVGFIFIACLTAMGGGTARDVLLQRDEVFWIANPIYVAVAGTAAVLVFFTAHKLESRMRTIIWLDALAVAIAVPVGVGVARSLGAEWPVLLMMGMVTACLGGLARDVVCNEVPLILKARDLYATAALAGAAANILVYEVVASRPFAALAAGLVTFGLRAGSISLGWRAPGYRHEPPRS</sequence>
<feature type="transmembrane region" description="Helical" evidence="7">
    <location>
        <begin position="57"/>
        <end position="78"/>
    </location>
</feature>
<dbReference type="EMBL" id="OMKW01000002">
    <property type="protein sequence ID" value="SPF29698.1"/>
    <property type="molecule type" value="Genomic_DNA"/>
</dbReference>
<feature type="domain" description="Glycine transporter" evidence="8">
    <location>
        <begin position="92"/>
        <end position="166"/>
    </location>
</feature>
<feature type="transmembrane region" description="Helical" evidence="7">
    <location>
        <begin position="90"/>
        <end position="112"/>
    </location>
</feature>
<feature type="transmembrane region" description="Helical" evidence="7">
    <location>
        <begin position="118"/>
        <end position="137"/>
    </location>
</feature>
<evidence type="ECO:0000256" key="1">
    <source>
        <dbReference type="ARBA" id="ARBA00004651"/>
    </source>
</evidence>
<proteinExistence type="inferred from homology"/>
<dbReference type="InterPro" id="IPR005115">
    <property type="entry name" value="Gly_transporter"/>
</dbReference>
<evidence type="ECO:0000259" key="8">
    <source>
        <dbReference type="Pfam" id="PF03458"/>
    </source>
</evidence>
<organism evidence="9 10">
    <name type="scientific">Pontivivens insulae</name>
    <dbReference type="NCBI Taxonomy" id="1639689"/>
    <lineage>
        <taxon>Bacteria</taxon>
        <taxon>Pseudomonadati</taxon>
        <taxon>Pseudomonadota</taxon>
        <taxon>Alphaproteobacteria</taxon>
        <taxon>Rhodobacterales</taxon>
        <taxon>Paracoccaceae</taxon>
        <taxon>Pontivivens</taxon>
    </lineage>
</organism>
<dbReference type="OrthoDB" id="9791874at2"/>
<comment type="similarity">
    <text evidence="2">Belongs to the UPF0126 family.</text>
</comment>
<dbReference type="Pfam" id="PF03458">
    <property type="entry name" value="Gly_transporter"/>
    <property type="match status" value="2"/>
</dbReference>
<evidence type="ECO:0000256" key="7">
    <source>
        <dbReference type="SAM" id="Phobius"/>
    </source>
</evidence>
<protein>
    <recommendedName>
        <fullName evidence="8">Glycine transporter domain-containing protein</fullName>
    </recommendedName>
</protein>
<feature type="transmembrane region" description="Helical" evidence="7">
    <location>
        <begin position="30"/>
        <end position="51"/>
    </location>
</feature>
<dbReference type="PANTHER" id="PTHR30506">
    <property type="entry name" value="INNER MEMBRANE PROTEIN"/>
    <property type="match status" value="1"/>
</dbReference>